<dbReference type="InterPro" id="IPR015421">
    <property type="entry name" value="PyrdxlP-dep_Trfase_major"/>
</dbReference>
<dbReference type="CDD" id="cd00614">
    <property type="entry name" value="CGS_like"/>
    <property type="match status" value="1"/>
</dbReference>
<evidence type="ECO:0000256" key="3">
    <source>
        <dbReference type="HAMAP-Rule" id="MF_02056"/>
    </source>
</evidence>
<dbReference type="GO" id="GO:0005737">
    <property type="term" value="C:cytoplasm"/>
    <property type="evidence" value="ECO:0007669"/>
    <property type="project" value="TreeGrafter"/>
</dbReference>
<dbReference type="PANTHER" id="PTHR11808">
    <property type="entry name" value="TRANS-SULFURATION ENZYME FAMILY MEMBER"/>
    <property type="match status" value="1"/>
</dbReference>
<evidence type="ECO:0000256" key="5">
    <source>
        <dbReference type="RuleBase" id="RU362118"/>
    </source>
</evidence>
<dbReference type="GO" id="GO:0030170">
    <property type="term" value="F:pyridoxal phosphate binding"/>
    <property type="evidence" value="ECO:0007669"/>
    <property type="project" value="UniProtKB-UniRule"/>
</dbReference>
<reference evidence="6" key="1">
    <citation type="submission" date="2016-04" db="EMBL/GenBank/DDBJ databases">
        <authorList>
            <person name="Evans L.H."/>
            <person name="Alamgir A."/>
            <person name="Owens N."/>
            <person name="Weber N.D."/>
            <person name="Virtaneva K."/>
            <person name="Barbian K."/>
            <person name="Babar A."/>
            <person name="Rosenke K."/>
        </authorList>
    </citation>
    <scope>NUCLEOTIDE SEQUENCE</scope>
    <source>
        <strain evidence="6">86</strain>
    </source>
</reference>
<dbReference type="GO" id="GO:0071266">
    <property type="term" value="P:'de novo' L-methionine biosynthetic process"/>
    <property type="evidence" value="ECO:0007669"/>
    <property type="project" value="UniProtKB-UniRule"/>
</dbReference>
<dbReference type="EMBL" id="FLUO01000001">
    <property type="protein sequence ID" value="SBW00799.1"/>
    <property type="molecule type" value="Genomic_DNA"/>
</dbReference>
<dbReference type="InterPro" id="IPR000277">
    <property type="entry name" value="Cys/Met-Metab_PyrdxlP-dep_enz"/>
</dbReference>
<keyword evidence="3 6" id="KW-0808">Transferase</keyword>
<sequence length="397" mass="42305">MTSPDPETLDLSTRLIRAGHLRSPHKETAEAIYMNSGYVYDSAEEAEAAFDGSAPRFVYSRVGSPTVKMFEERLAAAEGAKICHATATGMAAVQAVLTGLVKAGDRIVAGRALFTSCRWILSDFLPRFGVTVDFVDATDLAAWEVALARPATLVLVESPTNPTMEVIDIAAVAALAHAAGAKVIVDNVFATPLLQHPFALGADLVVYSATKHIDGQGRCLGGAILCNDPEWAEQTYGVFLRHTGPTLSPFNAWTLLKGLETLELRVERACATARAVAEFLETRPEVARVLYPGLASHPQHALAMRQMSGSGGPMLSFTLAGGKTAAFAMMNRLRLIDISNNLGDAKSLIAHPCTSTHQSRPEAERLECGITPDLVRLSIGLESAKDLIADLGQALDG</sequence>
<protein>
    <recommendedName>
        <fullName evidence="3">O-succinylhomoserine sulfhydrylase</fullName>
        <shortName evidence="3">OSH sulfhydrylase</shortName>
        <shortName evidence="3">OSHS sulfhydrylase</shortName>
        <ecNumber evidence="3">2.5.1.-</ecNumber>
    </recommendedName>
</protein>
<dbReference type="FunFam" id="3.40.640.10:FF:000046">
    <property type="entry name" value="Cystathionine gamma-lyase"/>
    <property type="match status" value="1"/>
</dbReference>
<dbReference type="PANTHER" id="PTHR11808:SF80">
    <property type="entry name" value="CYSTATHIONINE GAMMA-LYASE"/>
    <property type="match status" value="1"/>
</dbReference>
<name>A0A212JMY4_9PROT</name>
<evidence type="ECO:0000256" key="2">
    <source>
        <dbReference type="ARBA" id="ARBA00022898"/>
    </source>
</evidence>
<feature type="modified residue" description="N6-(pyridoxal phosphate)lysine" evidence="3 4">
    <location>
        <position position="211"/>
    </location>
</feature>
<comment type="catalytic activity">
    <reaction evidence="3">
        <text>O-succinyl-L-homoserine + hydrogen sulfide = L-homocysteine + succinate</text>
        <dbReference type="Rhea" id="RHEA:27826"/>
        <dbReference type="ChEBI" id="CHEBI:29919"/>
        <dbReference type="ChEBI" id="CHEBI:30031"/>
        <dbReference type="ChEBI" id="CHEBI:57661"/>
        <dbReference type="ChEBI" id="CHEBI:58199"/>
    </reaction>
</comment>
<dbReference type="GO" id="GO:0071268">
    <property type="term" value="P:homocysteine biosynthetic process"/>
    <property type="evidence" value="ECO:0007669"/>
    <property type="project" value="InterPro"/>
</dbReference>
<dbReference type="UniPathway" id="UPA00051">
    <property type="reaction ID" value="UER00449"/>
</dbReference>
<dbReference type="InterPro" id="IPR006234">
    <property type="entry name" value="O-succ-hSer_sulfhydrylase"/>
</dbReference>
<organism evidence="6">
    <name type="scientific">uncultured Alphaproteobacteria bacterium</name>
    <dbReference type="NCBI Taxonomy" id="91750"/>
    <lineage>
        <taxon>Bacteria</taxon>
        <taxon>Pseudomonadati</taxon>
        <taxon>Pseudomonadota</taxon>
        <taxon>Alphaproteobacteria</taxon>
        <taxon>environmental samples</taxon>
    </lineage>
</organism>
<comment type="similarity">
    <text evidence="3">Belongs to the trans-sulfuration enzymes family. MetZ subfamily.</text>
</comment>
<evidence type="ECO:0000313" key="6">
    <source>
        <dbReference type="EMBL" id="SBW00799.1"/>
    </source>
</evidence>
<dbReference type="InterPro" id="IPR015422">
    <property type="entry name" value="PyrdxlP-dep_Trfase_small"/>
</dbReference>
<dbReference type="Pfam" id="PF01053">
    <property type="entry name" value="Cys_Met_Meta_PP"/>
    <property type="match status" value="1"/>
</dbReference>
<dbReference type="InterPro" id="IPR015424">
    <property type="entry name" value="PyrdxlP-dep_Trfase"/>
</dbReference>
<keyword evidence="2 3" id="KW-0663">Pyridoxal phosphate</keyword>
<dbReference type="NCBIfam" id="TIGR01325">
    <property type="entry name" value="O_suc_HS_sulf"/>
    <property type="match status" value="1"/>
</dbReference>
<evidence type="ECO:0000256" key="4">
    <source>
        <dbReference type="PIRSR" id="PIRSR001434-2"/>
    </source>
</evidence>
<dbReference type="Gene3D" id="3.40.640.10">
    <property type="entry name" value="Type I PLP-dependent aspartate aminotransferase-like (Major domain)"/>
    <property type="match status" value="1"/>
</dbReference>
<evidence type="ECO:0000256" key="1">
    <source>
        <dbReference type="ARBA" id="ARBA00001933"/>
    </source>
</evidence>
<dbReference type="PIRSF" id="PIRSF001434">
    <property type="entry name" value="CGS"/>
    <property type="match status" value="1"/>
</dbReference>
<comment type="pathway">
    <text evidence="3">Amino-acid biosynthesis; L-methionine biosynthesis via de novo pathway; L-homocysteine from O-succinyl-L-homoserine: step 1/1.</text>
</comment>
<comment type="subunit">
    <text evidence="3">Homotetramer.</text>
</comment>
<comment type="function">
    <text evidence="3">Catalyzes the formation of L-homocysteine from O-succinyl-L-homoserine (OSHS) and hydrogen sulfide.</text>
</comment>
<gene>
    <name evidence="3 6" type="primary">metZ</name>
    <name evidence="6" type="ORF">KL86APRO_11341</name>
</gene>
<dbReference type="SUPFAM" id="SSF53383">
    <property type="entry name" value="PLP-dependent transferases"/>
    <property type="match status" value="1"/>
</dbReference>
<accession>A0A212JMY4</accession>
<dbReference type="HAMAP" id="MF_02056">
    <property type="entry name" value="MetZ"/>
    <property type="match status" value="1"/>
</dbReference>
<dbReference type="FunFam" id="3.90.1150.10:FF:000033">
    <property type="entry name" value="Cystathionine gamma-synthase"/>
    <property type="match status" value="1"/>
</dbReference>
<keyword evidence="3" id="KW-0486">Methionine biosynthesis</keyword>
<keyword evidence="3" id="KW-0028">Amino-acid biosynthesis</keyword>
<comment type="cofactor">
    <cofactor evidence="1 3 5">
        <name>pyridoxal 5'-phosphate</name>
        <dbReference type="ChEBI" id="CHEBI:597326"/>
    </cofactor>
</comment>
<dbReference type="GO" id="GO:0016765">
    <property type="term" value="F:transferase activity, transferring alkyl or aryl (other than methyl) groups"/>
    <property type="evidence" value="ECO:0007669"/>
    <property type="project" value="UniProtKB-UniRule"/>
</dbReference>
<dbReference type="Gene3D" id="3.90.1150.10">
    <property type="entry name" value="Aspartate Aminotransferase, domain 1"/>
    <property type="match status" value="1"/>
</dbReference>
<dbReference type="EC" id="2.5.1.-" evidence="3"/>
<proteinExistence type="inferred from homology"/>
<dbReference type="GO" id="GO:0016846">
    <property type="term" value="F:carbon-sulfur lyase activity"/>
    <property type="evidence" value="ECO:0007669"/>
    <property type="project" value="TreeGrafter"/>
</dbReference>
<dbReference type="AlphaFoldDB" id="A0A212JMY4"/>
<dbReference type="GO" id="GO:0019346">
    <property type="term" value="P:transsulfuration"/>
    <property type="evidence" value="ECO:0007669"/>
    <property type="project" value="InterPro"/>
</dbReference>